<organism evidence="1 2">
    <name type="scientific">Lates japonicus</name>
    <name type="common">Japanese lates</name>
    <dbReference type="NCBI Taxonomy" id="270547"/>
    <lineage>
        <taxon>Eukaryota</taxon>
        <taxon>Metazoa</taxon>
        <taxon>Chordata</taxon>
        <taxon>Craniata</taxon>
        <taxon>Vertebrata</taxon>
        <taxon>Euteleostomi</taxon>
        <taxon>Actinopterygii</taxon>
        <taxon>Neopterygii</taxon>
        <taxon>Teleostei</taxon>
        <taxon>Neoteleostei</taxon>
        <taxon>Acanthomorphata</taxon>
        <taxon>Carangaria</taxon>
        <taxon>Carangaria incertae sedis</taxon>
        <taxon>Centropomidae</taxon>
        <taxon>Lates</taxon>
    </lineage>
</organism>
<dbReference type="Proteomes" id="UP001279410">
    <property type="component" value="Unassembled WGS sequence"/>
</dbReference>
<evidence type="ECO:0000313" key="2">
    <source>
        <dbReference type="Proteomes" id="UP001279410"/>
    </source>
</evidence>
<sequence length="123" mass="13416">MQGRQHDVTTTAVTWIPLTLPELKADRMMRSASDLTITSMAWIRGGVCRGDEALYGQCVRYSITSSSVQLDNSLCFNNITESFHSSRYSGSPCRLPGPSESGGFAHGIVFNVKELKAGPSCLR</sequence>
<evidence type="ECO:0000313" key="1">
    <source>
        <dbReference type="EMBL" id="GLD70883.1"/>
    </source>
</evidence>
<gene>
    <name evidence="1" type="ORF">AKAME5_002220200</name>
</gene>
<reference evidence="1" key="1">
    <citation type="submission" date="2022-08" db="EMBL/GenBank/DDBJ databases">
        <title>Genome sequencing of akame (Lates japonicus).</title>
        <authorList>
            <person name="Hashiguchi Y."/>
            <person name="Takahashi H."/>
        </authorList>
    </citation>
    <scope>NUCLEOTIDE SEQUENCE</scope>
    <source>
        <strain evidence="1">Kochi</strain>
    </source>
</reference>
<protein>
    <submittedName>
        <fullName evidence="1">Neuralized-like protein 4 isoform X2</fullName>
    </submittedName>
</protein>
<comment type="caution">
    <text evidence="1">The sequence shown here is derived from an EMBL/GenBank/DDBJ whole genome shotgun (WGS) entry which is preliminary data.</text>
</comment>
<name>A0AAD3NEE6_LATJO</name>
<proteinExistence type="predicted"/>
<dbReference type="EMBL" id="BRZM01000458">
    <property type="protein sequence ID" value="GLD70883.1"/>
    <property type="molecule type" value="Genomic_DNA"/>
</dbReference>
<keyword evidence="2" id="KW-1185">Reference proteome</keyword>
<dbReference type="AlphaFoldDB" id="A0AAD3NEE6"/>
<accession>A0AAD3NEE6</accession>